<comment type="caution">
    <text evidence="2">The sequence shown here is derived from an EMBL/GenBank/DDBJ whole genome shotgun (WGS) entry which is preliminary data.</text>
</comment>
<dbReference type="PATRIC" id="fig|54915.3.peg.2780"/>
<feature type="transmembrane region" description="Helical" evidence="1">
    <location>
        <begin position="117"/>
        <end position="135"/>
    </location>
</feature>
<accession>A0A0K9YTI5</accession>
<reference evidence="3" key="1">
    <citation type="submission" date="2015-07" db="EMBL/GenBank/DDBJ databases">
        <title>Genome sequencing project for genomic taxonomy and phylogenomics of Bacillus-like bacteria.</title>
        <authorList>
            <person name="Liu B."/>
            <person name="Wang J."/>
            <person name="Zhu Y."/>
            <person name="Liu G."/>
            <person name="Chen Q."/>
            <person name="Chen Z."/>
            <person name="Lan J."/>
            <person name="Che J."/>
            <person name="Ge C."/>
            <person name="Shi H."/>
            <person name="Pan Z."/>
            <person name="Liu X."/>
        </authorList>
    </citation>
    <scope>NUCLEOTIDE SEQUENCE [LARGE SCALE GENOMIC DNA]</scope>
    <source>
        <strain evidence="3">DSM 9887</strain>
    </source>
</reference>
<sequence>MSVLSALFLACTLFIGTVKASWAYMFVVNNGSIYVISEEHVDPKQIGSKIGKVTSYSDQEGTYSGNFSNRYPKGTEYFEIIGLERKDAIAVKEKEGVYIKAAYEGEYAGDRNGWSDFYPYVVFGALIVFITMYFLKKRMIR</sequence>
<dbReference type="EMBL" id="LGIQ01000009">
    <property type="protein sequence ID" value="KNB72029.1"/>
    <property type="molecule type" value="Genomic_DNA"/>
</dbReference>
<keyword evidence="1" id="KW-0812">Transmembrane</keyword>
<keyword evidence="1" id="KW-1133">Transmembrane helix</keyword>
<evidence type="ECO:0000313" key="3">
    <source>
        <dbReference type="Proteomes" id="UP000036834"/>
    </source>
</evidence>
<proteinExistence type="predicted"/>
<protein>
    <submittedName>
        <fullName evidence="2">Uncharacterized protein</fullName>
    </submittedName>
</protein>
<dbReference type="STRING" id="54915.ADS79_18445"/>
<dbReference type="AlphaFoldDB" id="A0A0K9YTI5"/>
<organism evidence="2 3">
    <name type="scientific">Brevibacillus reuszeri</name>
    <dbReference type="NCBI Taxonomy" id="54915"/>
    <lineage>
        <taxon>Bacteria</taxon>
        <taxon>Bacillati</taxon>
        <taxon>Bacillota</taxon>
        <taxon>Bacilli</taxon>
        <taxon>Bacillales</taxon>
        <taxon>Paenibacillaceae</taxon>
        <taxon>Brevibacillus</taxon>
    </lineage>
</organism>
<keyword evidence="1" id="KW-0472">Membrane</keyword>
<dbReference type="Proteomes" id="UP000036834">
    <property type="component" value="Unassembled WGS sequence"/>
</dbReference>
<name>A0A0K9YTI5_9BACL</name>
<evidence type="ECO:0000256" key="1">
    <source>
        <dbReference type="SAM" id="Phobius"/>
    </source>
</evidence>
<evidence type="ECO:0000313" key="2">
    <source>
        <dbReference type="EMBL" id="KNB72029.1"/>
    </source>
</evidence>
<gene>
    <name evidence="2" type="ORF">ADS79_18445</name>
</gene>